<dbReference type="AlphaFoldDB" id="A0A2T5INS4"/>
<reference evidence="1 2" key="1">
    <citation type="submission" date="2018-04" db="EMBL/GenBank/DDBJ databases">
        <title>Genomic Encyclopedia of Archaeal and Bacterial Type Strains, Phase II (KMG-II): from individual species to whole genera.</title>
        <authorList>
            <person name="Goeker M."/>
        </authorList>
    </citation>
    <scope>NUCLEOTIDE SEQUENCE [LARGE SCALE GENOMIC DNA]</scope>
    <source>
        <strain evidence="1 2">DSM 18806</strain>
    </source>
</reference>
<proteinExistence type="predicted"/>
<dbReference type="EMBL" id="QAOM01000004">
    <property type="protein sequence ID" value="PTQ85481.1"/>
    <property type="molecule type" value="Genomic_DNA"/>
</dbReference>
<comment type="caution">
    <text evidence="1">The sequence shown here is derived from an EMBL/GenBank/DDBJ whole genome shotgun (WGS) entry which is preliminary data.</text>
</comment>
<keyword evidence="2" id="KW-1185">Reference proteome</keyword>
<evidence type="ECO:0000313" key="1">
    <source>
        <dbReference type="EMBL" id="PTQ85481.1"/>
    </source>
</evidence>
<protein>
    <submittedName>
        <fullName evidence="1">Uncharacterized protein</fullName>
    </submittedName>
</protein>
<accession>A0A2T5INS4</accession>
<evidence type="ECO:0000313" key="2">
    <source>
        <dbReference type="Proteomes" id="UP000244161"/>
    </source>
</evidence>
<name>A0A2T5INS4_9LACT</name>
<sequence>MVLIPNPDEKMDNYQESMVLAPDVAEMMNN</sequence>
<dbReference type="Proteomes" id="UP000244161">
    <property type="component" value="Unassembled WGS sequence"/>
</dbReference>
<gene>
    <name evidence="1" type="ORF">C8U37_104118</name>
</gene>
<organism evidence="1 2">
    <name type="scientific">Trichococcus patagoniensis</name>
    <dbReference type="NCBI Taxonomy" id="382641"/>
    <lineage>
        <taxon>Bacteria</taxon>
        <taxon>Bacillati</taxon>
        <taxon>Bacillota</taxon>
        <taxon>Bacilli</taxon>
        <taxon>Lactobacillales</taxon>
        <taxon>Carnobacteriaceae</taxon>
        <taxon>Trichococcus</taxon>
    </lineage>
</organism>